<gene>
    <name evidence="2" type="ORF">C474_03015</name>
</gene>
<feature type="domain" description="VOC" evidence="1">
    <location>
        <begin position="33"/>
        <end position="148"/>
    </location>
</feature>
<dbReference type="Gene3D" id="3.10.180.10">
    <property type="entry name" value="2,3-Dihydroxybiphenyl 1,2-Dioxygenase, domain 1"/>
    <property type="match status" value="2"/>
</dbReference>
<keyword evidence="3" id="KW-1185">Reference proteome</keyword>
<dbReference type="InParanoid" id="M0DEH2"/>
<organism evidence="2 3">
    <name type="scientific">Halogeometricum pallidum JCM 14848</name>
    <dbReference type="NCBI Taxonomy" id="1227487"/>
    <lineage>
        <taxon>Archaea</taxon>
        <taxon>Methanobacteriati</taxon>
        <taxon>Methanobacteriota</taxon>
        <taxon>Stenosarchaea group</taxon>
        <taxon>Halobacteria</taxon>
        <taxon>Halobacteriales</taxon>
        <taxon>Haloferacaceae</taxon>
        <taxon>Halogeometricum</taxon>
    </lineage>
</organism>
<keyword evidence="2" id="KW-0223">Dioxygenase</keyword>
<dbReference type="InterPro" id="IPR037523">
    <property type="entry name" value="VOC_core"/>
</dbReference>
<evidence type="ECO:0000313" key="3">
    <source>
        <dbReference type="Proteomes" id="UP000011513"/>
    </source>
</evidence>
<dbReference type="AlphaFoldDB" id="M0DEH2"/>
<name>M0DEH2_HALPD</name>
<dbReference type="InterPro" id="IPR029068">
    <property type="entry name" value="Glyas_Bleomycin-R_OHBP_Dase"/>
</dbReference>
<reference evidence="2 3" key="1">
    <citation type="journal article" date="2014" name="PLoS Genet.">
        <title>Phylogenetically driven sequencing of extremely halophilic archaea reveals strategies for static and dynamic osmo-response.</title>
        <authorList>
            <person name="Becker E.A."/>
            <person name="Seitzer P.M."/>
            <person name="Tritt A."/>
            <person name="Larsen D."/>
            <person name="Krusor M."/>
            <person name="Yao A.I."/>
            <person name="Wu D."/>
            <person name="Madern D."/>
            <person name="Eisen J.A."/>
            <person name="Darling A.E."/>
            <person name="Facciotti M.T."/>
        </authorList>
    </citation>
    <scope>NUCLEOTIDE SEQUENCE [LARGE SCALE GENOMIC DNA]</scope>
    <source>
        <strain evidence="2 3">JCM 14848</strain>
    </source>
</reference>
<dbReference type="PANTHER" id="PTHR43279:SF1">
    <property type="entry name" value="CATECHOL-2,3-DIOXYGENASE"/>
    <property type="match status" value="1"/>
</dbReference>
<dbReference type="InterPro" id="IPR004360">
    <property type="entry name" value="Glyas_Fos-R_dOase_dom"/>
</dbReference>
<dbReference type="PATRIC" id="fig|1227487.5.peg.611"/>
<accession>M0DEH2</accession>
<proteinExistence type="predicted"/>
<dbReference type="PROSITE" id="PS51819">
    <property type="entry name" value="VOC"/>
    <property type="match status" value="1"/>
</dbReference>
<evidence type="ECO:0000259" key="1">
    <source>
        <dbReference type="PROSITE" id="PS51819"/>
    </source>
</evidence>
<evidence type="ECO:0000313" key="2">
    <source>
        <dbReference type="EMBL" id="ELZ33896.1"/>
    </source>
</evidence>
<dbReference type="CDD" id="cd16359">
    <property type="entry name" value="VOC_BsCatE_like_C"/>
    <property type="match status" value="1"/>
</dbReference>
<dbReference type="EMBL" id="AOIV01000006">
    <property type="protein sequence ID" value="ELZ33896.1"/>
    <property type="molecule type" value="Genomic_DNA"/>
</dbReference>
<dbReference type="eggNOG" id="arCOG06106">
    <property type="taxonomic scope" value="Archaea"/>
</dbReference>
<dbReference type="GO" id="GO:0051213">
    <property type="term" value="F:dioxygenase activity"/>
    <property type="evidence" value="ECO:0007669"/>
    <property type="project" value="UniProtKB-KW"/>
</dbReference>
<keyword evidence="2" id="KW-0560">Oxidoreductase</keyword>
<dbReference type="Pfam" id="PF00903">
    <property type="entry name" value="Glyoxalase"/>
    <property type="match status" value="2"/>
</dbReference>
<dbReference type="PANTHER" id="PTHR43279">
    <property type="entry name" value="CATECHOL-2,3-DIOXYGENASE"/>
    <property type="match status" value="1"/>
</dbReference>
<comment type="caution">
    <text evidence="2">The sequence shown here is derived from an EMBL/GenBank/DDBJ whole genome shotgun (WGS) entry which is preliminary data.</text>
</comment>
<protein>
    <submittedName>
        <fullName evidence="2">Glyoxalase/bleomycin resistance protein/dioxygenase</fullName>
    </submittedName>
</protein>
<sequence>MDSAFAEIYIRDRRTSDRDPRMTRTPLVPDAARIGRTALTVADLEATAAFYRDVVGLSVLAETETTATLGVDGTALLVLRRDDDAPPRTDDRAGLFHNAFRVPSRAALGATLERIRDRSELSGASDHYVSEALYLADPEGNGVEVYADRPRAEWPRTEDGKIGIGTVSLDLDDLVSASDGAAAAPPGTTVGHVHLEATSLSASRAFYADTLGLQVQTESPSALFLAAGDYHHHLGVNVWNGRSRPADGRGVAWFEFLVPDEATLTTVRRGLAAADASVTEREAGFEVEDPSGIAVRFRAE</sequence>
<dbReference type="Proteomes" id="UP000011513">
    <property type="component" value="Unassembled WGS sequence"/>
</dbReference>
<dbReference type="SUPFAM" id="SSF54593">
    <property type="entry name" value="Glyoxalase/Bleomycin resistance protein/Dihydroxybiphenyl dioxygenase"/>
    <property type="match status" value="2"/>
</dbReference>